<evidence type="ECO:0000259" key="1">
    <source>
        <dbReference type="PROSITE" id="PS50076"/>
    </source>
</evidence>
<dbReference type="PROSITE" id="PS50076">
    <property type="entry name" value="DNAJ_2"/>
    <property type="match status" value="1"/>
</dbReference>
<sequence length="352" mass="39967">MDVPTKCFVQSIYYGLTIRAGDPHPPPNSPRWQLHRRRIHTLVITLYLLYTIYEADYDLQRHGDFYQSLGVPFSASEREIKSRFRRLAALHHPDKVSHFGEGVGGGGGDAGDFFIRLKTASDVLTDPAQRFAYERFGPDITAWRNCVTLRDYVWKGLQTTVIPHYAVAAAGLYGLGLLGYLEFGRYWRWVTLLILCAFEAHTVMRPRFPAFIETLVNPFLVHFTPHAPYLPFQVVALARRVAIAIYIAFGQLGPILQAGRNQEAAAGERALQQNLERLEHTARFMDTDVTRLMELEMAPFAGDPEIVKDMRSKLKEWLVQNTIRADPMVRDALGRSLQKRRVDAPAGARGTR</sequence>
<dbReference type="PRINTS" id="PR00625">
    <property type="entry name" value="JDOMAIN"/>
</dbReference>
<reference evidence="3" key="1">
    <citation type="submission" date="2019-06" db="EMBL/GenBank/DDBJ databases">
        <title>Draft genome sequence of the griseofulvin-producing fungus Xylaria cubensis strain G536.</title>
        <authorList>
            <person name="Mead M.E."/>
            <person name="Raja H.A."/>
            <person name="Steenwyk J.L."/>
            <person name="Knowles S.L."/>
            <person name="Oberlies N.H."/>
            <person name="Rokas A."/>
        </authorList>
    </citation>
    <scope>NUCLEOTIDE SEQUENCE [LARGE SCALE GENOMIC DNA]</scope>
    <source>
        <strain evidence="3">G536</strain>
    </source>
</reference>
<dbReference type="SUPFAM" id="SSF46565">
    <property type="entry name" value="Chaperone J-domain"/>
    <property type="match status" value="1"/>
</dbReference>
<evidence type="ECO:0000313" key="3">
    <source>
        <dbReference type="Proteomes" id="UP000319160"/>
    </source>
</evidence>
<dbReference type="STRING" id="2512241.A0A553IA83"/>
<dbReference type="Proteomes" id="UP000319160">
    <property type="component" value="Unassembled WGS sequence"/>
</dbReference>
<accession>A0A553IA83</accession>
<dbReference type="CDD" id="cd06257">
    <property type="entry name" value="DnaJ"/>
    <property type="match status" value="1"/>
</dbReference>
<dbReference type="InterPro" id="IPR036869">
    <property type="entry name" value="J_dom_sf"/>
</dbReference>
<dbReference type="OrthoDB" id="436519at2759"/>
<dbReference type="InterPro" id="IPR050817">
    <property type="entry name" value="DjlA_DnaK_co-chaperone"/>
</dbReference>
<protein>
    <recommendedName>
        <fullName evidence="1">J domain-containing protein</fullName>
    </recommendedName>
</protein>
<dbReference type="InterPro" id="IPR001623">
    <property type="entry name" value="DnaJ_domain"/>
</dbReference>
<organism evidence="2 3">
    <name type="scientific">Xylaria flabelliformis</name>
    <dbReference type="NCBI Taxonomy" id="2512241"/>
    <lineage>
        <taxon>Eukaryota</taxon>
        <taxon>Fungi</taxon>
        <taxon>Dikarya</taxon>
        <taxon>Ascomycota</taxon>
        <taxon>Pezizomycotina</taxon>
        <taxon>Sordariomycetes</taxon>
        <taxon>Xylariomycetidae</taxon>
        <taxon>Xylariales</taxon>
        <taxon>Xylariaceae</taxon>
        <taxon>Xylaria</taxon>
    </lineage>
</organism>
<gene>
    <name evidence="2" type="ORF">FHL15_001904</name>
</gene>
<keyword evidence="3" id="KW-1185">Reference proteome</keyword>
<evidence type="ECO:0000313" key="2">
    <source>
        <dbReference type="EMBL" id="TRX97110.1"/>
    </source>
</evidence>
<dbReference type="Pfam" id="PF00226">
    <property type="entry name" value="DnaJ"/>
    <property type="match status" value="1"/>
</dbReference>
<proteinExistence type="predicted"/>
<dbReference type="Gene3D" id="1.10.287.110">
    <property type="entry name" value="DnaJ domain"/>
    <property type="match status" value="1"/>
</dbReference>
<name>A0A553IA83_9PEZI</name>
<dbReference type="EMBL" id="VFLP01000007">
    <property type="protein sequence ID" value="TRX97110.1"/>
    <property type="molecule type" value="Genomic_DNA"/>
</dbReference>
<comment type="caution">
    <text evidence="2">The sequence shown here is derived from an EMBL/GenBank/DDBJ whole genome shotgun (WGS) entry which is preliminary data.</text>
</comment>
<feature type="domain" description="J" evidence="1">
    <location>
        <begin position="64"/>
        <end position="137"/>
    </location>
</feature>
<dbReference type="AlphaFoldDB" id="A0A553IA83"/>
<dbReference type="PANTHER" id="PTHR24074">
    <property type="entry name" value="CO-CHAPERONE PROTEIN DJLA"/>
    <property type="match status" value="1"/>
</dbReference>
<dbReference type="SMART" id="SM00271">
    <property type="entry name" value="DnaJ"/>
    <property type="match status" value="1"/>
</dbReference>